<dbReference type="AGR" id="RGD:1565514"/>
<dbReference type="PANTHER" id="PTHR15073:SF5">
    <property type="entry name" value="MAP7 DOMAIN-CONTAINING PROTEIN 3"/>
    <property type="match status" value="1"/>
</dbReference>
<gene>
    <name evidence="4 6" type="primary">Map7d3</name>
</gene>
<feature type="compositionally biased region" description="Pro residues" evidence="3">
    <location>
        <begin position="16"/>
        <end position="25"/>
    </location>
</feature>
<evidence type="ECO:0000256" key="3">
    <source>
        <dbReference type="SAM" id="MobiDB-lite"/>
    </source>
</evidence>
<feature type="region of interest" description="Disordered" evidence="3">
    <location>
        <begin position="794"/>
        <end position="823"/>
    </location>
</feature>
<feature type="compositionally biased region" description="Polar residues" evidence="3">
    <location>
        <begin position="432"/>
        <end position="446"/>
    </location>
</feature>
<feature type="compositionally biased region" description="Low complexity" evidence="3">
    <location>
        <begin position="393"/>
        <end position="427"/>
    </location>
</feature>
<feature type="region of interest" description="Disordered" evidence="3">
    <location>
        <begin position="379"/>
        <end position="448"/>
    </location>
</feature>
<feature type="compositionally biased region" description="Basic residues" evidence="3">
    <location>
        <begin position="27"/>
        <end position="39"/>
    </location>
</feature>
<dbReference type="GO" id="GO:0000226">
    <property type="term" value="P:microtubule cytoskeleton organization"/>
    <property type="evidence" value="ECO:0000266"/>
    <property type="project" value="RGD"/>
</dbReference>
<accession>A0A8I6A1Q2</accession>
<feature type="region of interest" description="Disordered" evidence="3">
    <location>
        <begin position="855"/>
        <end position="891"/>
    </location>
</feature>
<dbReference type="SMR" id="A0A8I6A1Q2"/>
<dbReference type="GO" id="GO:0015630">
    <property type="term" value="C:microtubule cytoskeleton"/>
    <property type="evidence" value="ECO:0000318"/>
    <property type="project" value="GO_Central"/>
</dbReference>
<feature type="compositionally biased region" description="Polar residues" evidence="3">
    <location>
        <begin position="863"/>
        <end position="874"/>
    </location>
</feature>
<feature type="region of interest" description="Disordered" evidence="3">
    <location>
        <begin position="85"/>
        <end position="142"/>
    </location>
</feature>
<keyword evidence="5" id="KW-1185">Reference proteome</keyword>
<reference evidence="4" key="2">
    <citation type="submission" date="2025-08" db="UniProtKB">
        <authorList>
            <consortium name="Ensembl"/>
        </authorList>
    </citation>
    <scope>IDENTIFICATION</scope>
    <source>
        <strain evidence="4">Brown Norway</strain>
    </source>
</reference>
<feature type="compositionally biased region" description="Polar residues" evidence="3">
    <location>
        <begin position="96"/>
        <end position="107"/>
    </location>
</feature>
<feature type="compositionally biased region" description="Basic and acidic residues" evidence="3">
    <location>
        <begin position="614"/>
        <end position="645"/>
    </location>
</feature>
<reference evidence="4" key="3">
    <citation type="submission" date="2025-09" db="UniProtKB">
        <authorList>
            <consortium name="Ensembl"/>
        </authorList>
    </citation>
    <scope>IDENTIFICATION</scope>
    <source>
        <strain evidence="4">Brown Norway</strain>
    </source>
</reference>
<dbReference type="GO" id="GO:0046785">
    <property type="term" value="P:microtubule polymerization"/>
    <property type="evidence" value="ECO:0000266"/>
    <property type="project" value="RGD"/>
</dbReference>
<evidence type="ECO:0000313" key="6">
    <source>
        <dbReference type="RGD" id="1565514"/>
    </source>
</evidence>
<evidence type="ECO:0000256" key="1">
    <source>
        <dbReference type="ARBA" id="ARBA00007525"/>
    </source>
</evidence>
<dbReference type="InterPro" id="IPR051483">
    <property type="entry name" value="MAP7_domain-containing"/>
</dbReference>
<keyword evidence="2" id="KW-0175">Coiled coil</keyword>
<protein>
    <submittedName>
        <fullName evidence="4">MAP7 domain containing 3</fullName>
    </submittedName>
</protein>
<dbReference type="GO" id="GO:0015631">
    <property type="term" value="F:tubulin binding"/>
    <property type="evidence" value="ECO:0000266"/>
    <property type="project" value="RGD"/>
</dbReference>
<feature type="region of interest" description="Disordered" evidence="3">
    <location>
        <begin position="215"/>
        <end position="252"/>
    </location>
</feature>
<evidence type="ECO:0000313" key="4">
    <source>
        <dbReference type="Ensembl" id="ENSRNOP00000084318.2"/>
    </source>
</evidence>
<feature type="region of interest" description="Disordered" evidence="3">
    <location>
        <begin position="157"/>
        <end position="192"/>
    </location>
</feature>
<dbReference type="GeneTree" id="ENSGT00950000182941"/>
<comment type="similarity">
    <text evidence="1">Belongs to the MAP7 family.</text>
</comment>
<feature type="compositionally biased region" description="Basic and acidic residues" evidence="3">
    <location>
        <begin position="691"/>
        <end position="702"/>
    </location>
</feature>
<sequence length="936" mass="104916">MLPILKVCGKSGDYPSPAPPRPPGSLPRRRPRQKRRRLRSAAQEPPVVLNFSLKMADPTFAGTTNGTSLRGLRERLVAVAQELAEERRRKRGLESSAVSLKKSSCTPDGSVLKNDVKQQLAKERREEQKRQQEANKEKQLLEKEQKAKLQYEKQLEEKHRKLKEQKEKDERRRASAEEKRKQKQAEDKEKFKAVVSRTMERCNLIDKRQKRWSWEGSVMNTDKSGKPENKRSSSMSRKENQLQTSGDLQHVNNRPSMTKYVFRYVTVPMFTSEELKSSAMFCKPSAKAPVTAKLEVTPIKKVETPLKGDVEGPAKVVNLEIPPKITIEVPSPTNLEEPSEGDVEVKLQNMEDISKVKVEISPEADVKVSIDENIARYPKPNVEELPSVSMDASSSIEPSSTVSEDSFPSPSTASSSFVSVEISPVVSLDASPETSIDASPESSMDSGSMEVALGNNLEAPLQASEESYFDESVQEQPQVNVAGSPKNPEMDKRNVNLNLTTKKQAPCHIPCYRWPSSPALGWRPPSPLKALQSRKIRPPSPLPVSSRLSTKTSLSYRITPVQNILYVPNALGIIAAKKDNIQKHMIQKESGYKSMPSGEVAKKALVQVQHAAYEQKGKKEKERVQKEEIKQSIARKSEVMEKKLNEVPAGESSPRKDEQREKDPTKPLLELPEDQKEQLQKGDSAMMNPHDSAEQRKKEQERIMLQNWQERLERKKASEISSSSEDDADDEDETGSEDSVEMLPSGRKMSMKHKKFHKYAKMKPQKLVFLQAGTGEVDTEKNVYFNGDVKDAKQKDPKYSTIQAKVSKISTKRPPTRPIRSRKIKEGGTTIRPTQSVTTSHQWFCDKLIDLSHTTESPVVKTTPGNNKQSSTDPKISHQGPQAPADHKKRVKAVSAPLTEVFSHLHIAGRATNLEHPFASSYSRLAFGGEVEDSDV</sequence>
<dbReference type="FunCoup" id="A0A8I6A1Q2">
    <property type="interactions" value="33"/>
</dbReference>
<feature type="compositionally biased region" description="Basic and acidic residues" evidence="3">
    <location>
        <begin position="223"/>
        <end position="240"/>
    </location>
</feature>
<dbReference type="RGD" id="1565514">
    <property type="gene designation" value="Map7d3"/>
</dbReference>
<feature type="region of interest" description="Disordered" evidence="3">
    <location>
        <begin position="525"/>
        <end position="547"/>
    </location>
</feature>
<feature type="compositionally biased region" description="Basic residues" evidence="3">
    <location>
        <begin position="810"/>
        <end position="823"/>
    </location>
</feature>
<dbReference type="KEGG" id="rno:317614"/>
<dbReference type="Proteomes" id="UP000002494">
    <property type="component" value="Chromosome X"/>
</dbReference>
<proteinExistence type="inferred from homology"/>
<name>A0A8I6A1Q2_RAT</name>
<dbReference type="CTD" id="79649"/>
<feature type="region of interest" description="Disordered" evidence="3">
    <location>
        <begin position="8"/>
        <end position="50"/>
    </location>
</feature>
<dbReference type="AlphaFoldDB" id="A0A8I6A1Q2"/>
<feature type="compositionally biased region" description="Polar residues" evidence="3">
    <location>
        <begin position="241"/>
        <end position="252"/>
    </location>
</feature>
<evidence type="ECO:0000313" key="5">
    <source>
        <dbReference type="Proteomes" id="UP000002494"/>
    </source>
</evidence>
<feature type="compositionally biased region" description="Basic and acidic residues" evidence="3">
    <location>
        <begin position="114"/>
        <end position="142"/>
    </location>
</feature>
<dbReference type="PANTHER" id="PTHR15073">
    <property type="entry name" value="MICROTUBULE-ASSOCIATED PROTEIN"/>
    <property type="match status" value="1"/>
</dbReference>
<dbReference type="Ensembl" id="ENSRNOT00000093766.2">
    <property type="protein sequence ID" value="ENSRNOP00000084318.2"/>
    <property type="gene ID" value="ENSRNOG00000027831.9"/>
</dbReference>
<dbReference type="GO" id="GO:0008017">
    <property type="term" value="F:microtubule binding"/>
    <property type="evidence" value="ECO:0000266"/>
    <property type="project" value="RGD"/>
</dbReference>
<feature type="compositionally biased region" description="Basic and acidic residues" evidence="3">
    <location>
        <begin position="653"/>
        <end position="665"/>
    </location>
</feature>
<evidence type="ECO:0000256" key="2">
    <source>
        <dbReference type="ARBA" id="ARBA00023054"/>
    </source>
</evidence>
<feature type="region of interest" description="Disordered" evidence="3">
    <location>
        <begin position="614"/>
        <end position="756"/>
    </location>
</feature>
<feature type="compositionally biased region" description="Acidic residues" evidence="3">
    <location>
        <begin position="724"/>
        <end position="740"/>
    </location>
</feature>
<reference evidence="4" key="1">
    <citation type="submission" date="2024-01" db="EMBL/GenBank/DDBJ databases">
        <title>GRCr8: a new rat reference genome assembly contstructed from accurate long reads and long range scaffolding.</title>
        <authorList>
            <person name="Doris P.A."/>
            <person name="Kalbfleisch T."/>
            <person name="Li K."/>
            <person name="Howe K."/>
            <person name="Wood J."/>
        </authorList>
    </citation>
    <scope>NUCLEOTIDE SEQUENCE [LARGE SCALE GENOMIC DNA]</scope>
    <source>
        <strain evidence="4">Brown Norway</strain>
    </source>
</reference>
<dbReference type="GlyGen" id="A0A8I6A1Q2">
    <property type="glycosylation" value="1 site"/>
</dbReference>
<organism evidence="4 5">
    <name type="scientific">Rattus norvegicus</name>
    <name type="common">Rat</name>
    <dbReference type="NCBI Taxonomy" id="10116"/>
    <lineage>
        <taxon>Eukaryota</taxon>
        <taxon>Metazoa</taxon>
        <taxon>Chordata</taxon>
        <taxon>Craniata</taxon>
        <taxon>Vertebrata</taxon>
        <taxon>Euteleostomi</taxon>
        <taxon>Mammalia</taxon>
        <taxon>Eutheria</taxon>
        <taxon>Euarchontoglires</taxon>
        <taxon>Glires</taxon>
        <taxon>Rodentia</taxon>
        <taxon>Myomorpha</taxon>
        <taxon>Muroidea</taxon>
        <taxon>Muridae</taxon>
        <taxon>Murinae</taxon>
        <taxon>Rattus</taxon>
    </lineage>
</organism>
<dbReference type="OMA" id="CDMKTFR"/>